<name>A0A1B2ESF1_9HYPH</name>
<protein>
    <submittedName>
        <fullName evidence="1">Uncharacterized protein</fullName>
    </submittedName>
</protein>
<reference evidence="1" key="1">
    <citation type="submission" date="2016-07" db="EMBL/GenBank/DDBJ databases">
        <title>Microvirga ossetica sp. nov. a new species of rhizobia isolated from root nodules of the legume species Vicia alpestris Steven originated from North Ossetia region in the Caucasus.</title>
        <authorList>
            <person name="Safronova V.I."/>
            <person name="Kuznetsova I.G."/>
            <person name="Sazanova A.L."/>
            <person name="Belimov A."/>
            <person name="Andronov E."/>
            <person name="Osledkin Y.S."/>
            <person name="Onishchuk O.P."/>
            <person name="Kurchak O.N."/>
            <person name="Shaposhnikov A.I."/>
            <person name="Willems A."/>
            <person name="Tikhonovich I.A."/>
        </authorList>
    </citation>
    <scope>NUCLEOTIDE SEQUENCE [LARGE SCALE GENOMIC DNA]</scope>
    <source>
        <strain evidence="1">V5/3M</strain>
        <plasmid evidence="1">unnamed1</plasmid>
    </source>
</reference>
<dbReference type="OrthoDB" id="8020009at2"/>
<evidence type="ECO:0000313" key="1">
    <source>
        <dbReference type="EMBL" id="ANY82910.1"/>
    </source>
</evidence>
<geneLocation type="plasmid" evidence="1">
    <name>unnamed1</name>
</geneLocation>
<gene>
    <name evidence="1" type="ORF">BB934_32320</name>
</gene>
<dbReference type="RefSeq" id="WP_099514005.1">
    <property type="nucleotide sequence ID" value="NZ_CP016617.1"/>
</dbReference>
<accession>A0A1B2ESF1</accession>
<dbReference type="AlphaFoldDB" id="A0A1B2ESF1"/>
<dbReference type="KEGG" id="moc:BB934_32320"/>
<dbReference type="EMBL" id="CP016617">
    <property type="protein sequence ID" value="ANY82910.1"/>
    <property type="molecule type" value="Genomic_DNA"/>
</dbReference>
<organism evidence="1">
    <name type="scientific">Microvirga ossetica</name>
    <dbReference type="NCBI Taxonomy" id="1882682"/>
    <lineage>
        <taxon>Bacteria</taxon>
        <taxon>Pseudomonadati</taxon>
        <taxon>Pseudomonadota</taxon>
        <taxon>Alphaproteobacteria</taxon>
        <taxon>Hyphomicrobiales</taxon>
        <taxon>Methylobacteriaceae</taxon>
        <taxon>Microvirga</taxon>
    </lineage>
</organism>
<sequence length="66" mass="7511">MHTPGSIYIELMWAETKLDQSGLSCLLNYNRASKEPEDMRIAAQKSLSLLFLTFNYISSVSWKQPG</sequence>
<keyword evidence="1" id="KW-0614">Plasmid</keyword>
<proteinExistence type="predicted"/>